<dbReference type="Proteomes" id="UP000199055">
    <property type="component" value="Unassembled WGS sequence"/>
</dbReference>
<dbReference type="InterPro" id="IPR039425">
    <property type="entry name" value="RNA_pol_sigma-70-like"/>
</dbReference>
<name>A0A1H9K2H8_9ACTN</name>
<comment type="similarity">
    <text evidence="1">Belongs to the sigma-70 factor family. ECF subfamily.</text>
</comment>
<sequence length="375" mass="38792">MARDSRPARPGGDAEERWQLLWSHREQLLRVARRRSPSLEDAEDAVHEALLRAWENPQVEDEHLGAWLTTVTVRLCVDRHRQISREAEVGSRSTLAAPGAPPVEDVVCDRAEASWVATRSVELPPRQAEALWLKAEDLDVGQVARKMGLSYRTVESLLARARRTMRASLAGTLALTAWLLGRGKAPVTGGLQTAGAVSTATVVAVLGLALPASERPQGHLPPRAGAAPAAERPAADDGPDRPAAPGRPAPEVARHTVDRAAESGRGAEPESAASGAPVLPEPPRLPELPGLPEETGVPEAGGLPRLEPGALPRPEAPSLPGGGLGGPDAAAGGSVVPDELSGTTGDVGDAVEEAAGKAAGSLTADPAEDPVGALP</sequence>
<evidence type="ECO:0000256" key="5">
    <source>
        <dbReference type="ARBA" id="ARBA00023163"/>
    </source>
</evidence>
<gene>
    <name evidence="9" type="ORF">SAMN05216481_12087</name>
</gene>
<dbReference type="InterPro" id="IPR007627">
    <property type="entry name" value="RNA_pol_sigma70_r2"/>
</dbReference>
<dbReference type="EMBL" id="FOET01000020">
    <property type="protein sequence ID" value="SEQ93314.1"/>
    <property type="molecule type" value="Genomic_DNA"/>
</dbReference>
<dbReference type="PANTHER" id="PTHR43133">
    <property type="entry name" value="RNA POLYMERASE ECF-TYPE SIGMA FACTO"/>
    <property type="match status" value="1"/>
</dbReference>
<proteinExistence type="inferred from homology"/>
<evidence type="ECO:0000256" key="1">
    <source>
        <dbReference type="ARBA" id="ARBA00010641"/>
    </source>
</evidence>
<organism evidence="9 10">
    <name type="scientific">Streptomyces radiopugnans</name>
    <dbReference type="NCBI Taxonomy" id="403935"/>
    <lineage>
        <taxon>Bacteria</taxon>
        <taxon>Bacillati</taxon>
        <taxon>Actinomycetota</taxon>
        <taxon>Actinomycetes</taxon>
        <taxon>Kitasatosporales</taxon>
        <taxon>Streptomycetaceae</taxon>
        <taxon>Streptomyces</taxon>
    </lineage>
</organism>
<dbReference type="Pfam" id="PF04542">
    <property type="entry name" value="Sigma70_r2"/>
    <property type="match status" value="1"/>
</dbReference>
<dbReference type="PANTHER" id="PTHR43133:SF25">
    <property type="entry name" value="RNA POLYMERASE SIGMA FACTOR RFAY-RELATED"/>
    <property type="match status" value="1"/>
</dbReference>
<evidence type="ECO:0000256" key="6">
    <source>
        <dbReference type="ARBA" id="ARBA00024701"/>
    </source>
</evidence>
<dbReference type="SUPFAM" id="SSF88946">
    <property type="entry name" value="Sigma2 domain of RNA polymerase sigma factors"/>
    <property type="match status" value="1"/>
</dbReference>
<evidence type="ECO:0000256" key="4">
    <source>
        <dbReference type="ARBA" id="ARBA00023082"/>
    </source>
</evidence>
<feature type="region of interest" description="Disordered" evidence="7">
    <location>
        <begin position="213"/>
        <end position="375"/>
    </location>
</feature>
<dbReference type="SUPFAM" id="SSF46894">
    <property type="entry name" value="C-terminal effector domain of the bipartite response regulators"/>
    <property type="match status" value="1"/>
</dbReference>
<comment type="function">
    <text evidence="6">Sigma factors are initiation factors that promote the attachment of RNA polymerase to specific initiation sites and are then released. Sigma-S contributes to the protection against external stress, thus playing a role in cellular fitness and survival.</text>
</comment>
<dbReference type="GO" id="GO:0006352">
    <property type="term" value="P:DNA-templated transcription initiation"/>
    <property type="evidence" value="ECO:0007669"/>
    <property type="project" value="InterPro"/>
</dbReference>
<keyword evidence="4" id="KW-0731">Sigma factor</keyword>
<evidence type="ECO:0000256" key="7">
    <source>
        <dbReference type="SAM" id="MobiDB-lite"/>
    </source>
</evidence>
<feature type="domain" description="HTH luxR-type" evidence="8">
    <location>
        <begin position="120"/>
        <end position="177"/>
    </location>
</feature>
<evidence type="ECO:0000313" key="10">
    <source>
        <dbReference type="Proteomes" id="UP000199055"/>
    </source>
</evidence>
<feature type="compositionally biased region" description="Low complexity" evidence="7">
    <location>
        <begin position="221"/>
        <end position="232"/>
    </location>
</feature>
<dbReference type="AlphaFoldDB" id="A0A1H9K2H8"/>
<dbReference type="GO" id="GO:0003677">
    <property type="term" value="F:DNA binding"/>
    <property type="evidence" value="ECO:0007669"/>
    <property type="project" value="InterPro"/>
</dbReference>
<accession>A0A1H9K2H8</accession>
<dbReference type="SMART" id="SM00421">
    <property type="entry name" value="HTH_LUXR"/>
    <property type="match status" value="1"/>
</dbReference>
<evidence type="ECO:0000259" key="8">
    <source>
        <dbReference type="SMART" id="SM00421"/>
    </source>
</evidence>
<keyword evidence="3" id="KW-0805">Transcription regulation</keyword>
<dbReference type="InterPro" id="IPR013249">
    <property type="entry name" value="RNA_pol_sigma70_r4_t2"/>
</dbReference>
<dbReference type="InterPro" id="IPR036388">
    <property type="entry name" value="WH-like_DNA-bd_sf"/>
</dbReference>
<dbReference type="InterPro" id="IPR014284">
    <property type="entry name" value="RNA_pol_sigma-70_dom"/>
</dbReference>
<dbReference type="Gene3D" id="1.10.1740.10">
    <property type="match status" value="1"/>
</dbReference>
<dbReference type="InterPro" id="IPR016032">
    <property type="entry name" value="Sig_transdc_resp-reg_C-effctor"/>
</dbReference>
<dbReference type="InterPro" id="IPR013325">
    <property type="entry name" value="RNA_pol_sigma_r2"/>
</dbReference>
<dbReference type="NCBIfam" id="TIGR02937">
    <property type="entry name" value="sigma70-ECF"/>
    <property type="match status" value="1"/>
</dbReference>
<protein>
    <recommendedName>
        <fullName evidence="2">RNA polymerase sigma factor SigS</fullName>
    </recommendedName>
</protein>
<evidence type="ECO:0000256" key="2">
    <source>
        <dbReference type="ARBA" id="ARBA00021245"/>
    </source>
</evidence>
<feature type="compositionally biased region" description="Low complexity" evidence="7">
    <location>
        <begin position="287"/>
        <end position="298"/>
    </location>
</feature>
<feature type="compositionally biased region" description="Basic and acidic residues" evidence="7">
    <location>
        <begin position="252"/>
        <end position="268"/>
    </location>
</feature>
<evidence type="ECO:0000256" key="3">
    <source>
        <dbReference type="ARBA" id="ARBA00023015"/>
    </source>
</evidence>
<keyword evidence="5" id="KW-0804">Transcription</keyword>
<dbReference type="Gene3D" id="1.10.10.10">
    <property type="entry name" value="Winged helix-like DNA-binding domain superfamily/Winged helix DNA-binding domain"/>
    <property type="match status" value="1"/>
</dbReference>
<reference evidence="9 10" key="1">
    <citation type="submission" date="2016-10" db="EMBL/GenBank/DDBJ databases">
        <authorList>
            <person name="de Groot N.N."/>
        </authorList>
    </citation>
    <scope>NUCLEOTIDE SEQUENCE [LARGE SCALE GENOMIC DNA]</scope>
    <source>
        <strain evidence="9 10">CGMCC 4.3519</strain>
    </source>
</reference>
<feature type="compositionally biased region" description="Low complexity" evidence="7">
    <location>
        <begin position="241"/>
        <end position="251"/>
    </location>
</feature>
<keyword evidence="10" id="KW-1185">Reference proteome</keyword>
<dbReference type="GO" id="GO:0016987">
    <property type="term" value="F:sigma factor activity"/>
    <property type="evidence" value="ECO:0007669"/>
    <property type="project" value="UniProtKB-KW"/>
</dbReference>
<evidence type="ECO:0000313" key="9">
    <source>
        <dbReference type="EMBL" id="SEQ93314.1"/>
    </source>
</evidence>
<dbReference type="RefSeq" id="WP_245770314.1">
    <property type="nucleotide sequence ID" value="NZ_FOET01000020.1"/>
</dbReference>
<dbReference type="InterPro" id="IPR000792">
    <property type="entry name" value="Tscrpt_reg_LuxR_C"/>
</dbReference>
<dbReference type="STRING" id="403935.SAMN05216481_12087"/>
<dbReference type="Pfam" id="PF08281">
    <property type="entry name" value="Sigma70_r4_2"/>
    <property type="match status" value="1"/>
</dbReference>